<dbReference type="Proteomes" id="UP000559027">
    <property type="component" value="Unassembled WGS sequence"/>
</dbReference>
<evidence type="ECO:0000313" key="3">
    <source>
        <dbReference type="Proteomes" id="UP000559027"/>
    </source>
</evidence>
<name>A0A8H5D927_9AGAR</name>
<organism evidence="2 3">
    <name type="scientific">Leucocoprinus leucothites</name>
    <dbReference type="NCBI Taxonomy" id="201217"/>
    <lineage>
        <taxon>Eukaryota</taxon>
        <taxon>Fungi</taxon>
        <taxon>Dikarya</taxon>
        <taxon>Basidiomycota</taxon>
        <taxon>Agaricomycotina</taxon>
        <taxon>Agaricomycetes</taxon>
        <taxon>Agaricomycetidae</taxon>
        <taxon>Agaricales</taxon>
        <taxon>Agaricineae</taxon>
        <taxon>Agaricaceae</taxon>
        <taxon>Leucocoprinus</taxon>
    </lineage>
</organism>
<feature type="compositionally biased region" description="Polar residues" evidence="1">
    <location>
        <begin position="1"/>
        <end position="10"/>
    </location>
</feature>
<feature type="region of interest" description="Disordered" evidence="1">
    <location>
        <begin position="65"/>
        <end position="91"/>
    </location>
</feature>
<feature type="compositionally biased region" description="Polar residues" evidence="1">
    <location>
        <begin position="65"/>
        <end position="80"/>
    </location>
</feature>
<protein>
    <submittedName>
        <fullName evidence="2">Uncharacterized protein</fullName>
    </submittedName>
</protein>
<dbReference type="AlphaFoldDB" id="A0A8H5D927"/>
<evidence type="ECO:0000256" key="1">
    <source>
        <dbReference type="SAM" id="MobiDB-lite"/>
    </source>
</evidence>
<gene>
    <name evidence="2" type="ORF">D9756_005408</name>
</gene>
<proteinExistence type="predicted"/>
<keyword evidence="3" id="KW-1185">Reference proteome</keyword>
<feature type="region of interest" description="Disordered" evidence="1">
    <location>
        <begin position="1"/>
        <end position="47"/>
    </location>
</feature>
<dbReference type="EMBL" id="JAACJO010000008">
    <property type="protein sequence ID" value="KAF5354938.1"/>
    <property type="molecule type" value="Genomic_DNA"/>
</dbReference>
<evidence type="ECO:0000313" key="2">
    <source>
        <dbReference type="EMBL" id="KAF5354938.1"/>
    </source>
</evidence>
<comment type="caution">
    <text evidence="2">The sequence shown here is derived from an EMBL/GenBank/DDBJ whole genome shotgun (WGS) entry which is preliminary data.</text>
</comment>
<reference evidence="2 3" key="1">
    <citation type="journal article" date="2020" name="ISME J.">
        <title>Uncovering the hidden diversity of litter-decomposition mechanisms in mushroom-forming fungi.</title>
        <authorList>
            <person name="Floudas D."/>
            <person name="Bentzer J."/>
            <person name="Ahren D."/>
            <person name="Johansson T."/>
            <person name="Persson P."/>
            <person name="Tunlid A."/>
        </authorList>
    </citation>
    <scope>NUCLEOTIDE SEQUENCE [LARGE SCALE GENOMIC DNA]</scope>
    <source>
        <strain evidence="2 3">CBS 146.42</strain>
    </source>
</reference>
<sequence>MASSSSSTEPVTGLMTGEQGRPTAAEGHRGDELGRLQDAQSSPSSASLSSSSLFYALTSPTSCAPSYTSLPLPNEETVQYTPRRGSSGTFSTGSGTYMRKWKNMILTLYGQPDDVHNPIYDRHGLVVGELEMKCPEGVLAVSVKLEGRVTLSVNGVGARLLRTVEEQPTVLWEKEERSTRRCPGTLSFSLRLPVYFEDEEGRSWRLPPSLEPNYINAHNMFVRSTYTLSISLTRVVECPVLSRVKEKTYNVLLELRPRNRPTGAGPQFDSTSILASIKSSLDEWTQLVSRMEVTPGSRLRPVECHFFVPSNPTYCLSSTIPFHIQISSSLGTIRELFPPSSALLETQAREIVVKIRGKKAAKTVSIGSGKLRPVPPTDLGVGGASTPQDDMCLEWEGDVKCEEKVTSGGFDIGCLDVKDYIVLVLSPPSSKNPQLIGMQLAQPVKFVTDPWLENETVHPHDYEARR</sequence>
<dbReference type="OrthoDB" id="3252135at2759"/>
<accession>A0A8H5D927</accession>
<feature type="compositionally biased region" description="Basic and acidic residues" evidence="1">
    <location>
        <begin position="26"/>
        <end position="35"/>
    </location>
</feature>